<feature type="transmembrane region" description="Helical" evidence="6">
    <location>
        <begin position="263"/>
        <end position="281"/>
    </location>
</feature>
<feature type="region of interest" description="Disordered" evidence="5">
    <location>
        <begin position="557"/>
        <end position="595"/>
    </location>
</feature>
<feature type="transmembrane region" description="Helical" evidence="6">
    <location>
        <begin position="423"/>
        <end position="448"/>
    </location>
</feature>
<proteinExistence type="predicted"/>
<evidence type="ECO:0000256" key="3">
    <source>
        <dbReference type="ARBA" id="ARBA00022989"/>
    </source>
</evidence>
<keyword evidence="3 6" id="KW-1133">Transmembrane helix</keyword>
<keyword evidence="9" id="KW-1185">Reference proteome</keyword>
<feature type="transmembrane region" description="Helical" evidence="6">
    <location>
        <begin position="489"/>
        <end position="509"/>
    </location>
</feature>
<dbReference type="InParanoid" id="A0A078AVV8"/>
<dbReference type="GO" id="GO:0015643">
    <property type="term" value="F:toxic substance binding"/>
    <property type="evidence" value="ECO:0007669"/>
    <property type="project" value="InterPro"/>
</dbReference>
<sequence>MKVRLETMSPCHCFFFLAILVSAIIALFAASFNVPVMIITDRGNVQLCNQVQQNITAGGQSSLRNLQSATNNTNVTTKTQNSTVIIVQQDNKTNGTNTNQSINSNTLVVKNQSQTATVIQCSNLNNITVGQIWKTELNNIQLKNQILLLYGQVDQTLQQDQQGYSATNYQFILRYEVQINGRNSDQEKWEKIIQNTQQSSKIECRTNEKICSYFILAHIPILTHSTYQIWINVTNLNLTGMKLNDNIHFHVGYINPEYTDMQISVRMIFMVLSLLFCIAYWCKMCRLSKNIAQTYDQTKLYMIVFACVLFNDPTYIINIFKPTMFTYVISQLWLAVFFVLLLQYWLRSVQRIKDEPIEKQVLQSSQRNKAQGKRQKSCIEKVKSIYFVVFTADLMSLYILYLINVRENAAFSHFETIPDALMALIILTAFFLFVYLIWFFVTFCITCIHFRNIPFRSRILYLYSLMMLFVCIGTVAFGVYSPFYSNGGIFLFFIALFNLYVWSLVYLNWPNYSTEMVNQEDNIELELKFQRDENGSANDTSLQNGRKSIGLKAPKTYKGYQNQNSNYKPDETEEDKQTDNSHIVPTGTRDIRIEF</sequence>
<evidence type="ECO:0000256" key="4">
    <source>
        <dbReference type="ARBA" id="ARBA00023136"/>
    </source>
</evidence>
<comment type="subcellular location">
    <subcellularLocation>
        <location evidence="1">Membrane</location>
        <topology evidence="1">Multi-pass membrane protein</topology>
    </subcellularLocation>
</comment>
<dbReference type="Pfam" id="PF06664">
    <property type="entry name" value="WLS-like_TM"/>
    <property type="match status" value="1"/>
</dbReference>
<evidence type="ECO:0000256" key="6">
    <source>
        <dbReference type="SAM" id="Phobius"/>
    </source>
</evidence>
<dbReference type="OrthoDB" id="28186at2759"/>
<evidence type="ECO:0000256" key="1">
    <source>
        <dbReference type="ARBA" id="ARBA00004141"/>
    </source>
</evidence>
<gene>
    <name evidence="8" type="primary">Contig17485.g18596</name>
    <name evidence="8" type="ORF">STYLEM_13977</name>
</gene>
<evidence type="ECO:0000313" key="9">
    <source>
        <dbReference type="Proteomes" id="UP000039865"/>
    </source>
</evidence>
<name>A0A078AVV8_STYLE</name>
<dbReference type="AlphaFoldDB" id="A0A078AVV8"/>
<dbReference type="Proteomes" id="UP000039865">
    <property type="component" value="Unassembled WGS sequence"/>
</dbReference>
<evidence type="ECO:0000256" key="5">
    <source>
        <dbReference type="SAM" id="MobiDB-lite"/>
    </source>
</evidence>
<feature type="transmembrane region" description="Helical" evidence="6">
    <location>
        <begin position="301"/>
        <end position="320"/>
    </location>
</feature>
<organism evidence="8 9">
    <name type="scientific">Stylonychia lemnae</name>
    <name type="common">Ciliate</name>
    <dbReference type="NCBI Taxonomy" id="5949"/>
    <lineage>
        <taxon>Eukaryota</taxon>
        <taxon>Sar</taxon>
        <taxon>Alveolata</taxon>
        <taxon>Ciliophora</taxon>
        <taxon>Intramacronucleata</taxon>
        <taxon>Spirotrichea</taxon>
        <taxon>Stichotrichia</taxon>
        <taxon>Sporadotrichida</taxon>
        <taxon>Oxytrichidae</taxon>
        <taxon>Stylonychinae</taxon>
        <taxon>Stylonychia</taxon>
    </lineage>
</organism>
<protein>
    <recommendedName>
        <fullName evidence="7">Wntless-like transmembrane domain-containing protein</fullName>
    </recommendedName>
</protein>
<reference evidence="8 9" key="1">
    <citation type="submission" date="2014-06" db="EMBL/GenBank/DDBJ databases">
        <authorList>
            <person name="Swart Estienne"/>
        </authorList>
    </citation>
    <scope>NUCLEOTIDE SEQUENCE [LARGE SCALE GENOMIC DNA]</scope>
    <source>
        <strain evidence="8 9">130c</strain>
    </source>
</reference>
<feature type="transmembrane region" description="Helical" evidence="6">
    <location>
        <begin position="460"/>
        <end position="483"/>
    </location>
</feature>
<dbReference type="InterPro" id="IPR040416">
    <property type="entry name" value="TMEM181"/>
</dbReference>
<dbReference type="PANTHER" id="PTHR31918">
    <property type="entry name" value="TRANSMEMBRANE PROTEIN 181"/>
    <property type="match status" value="1"/>
</dbReference>
<dbReference type="EMBL" id="CCKQ01013271">
    <property type="protein sequence ID" value="CDW84908.1"/>
    <property type="molecule type" value="Genomic_DNA"/>
</dbReference>
<evidence type="ECO:0000256" key="2">
    <source>
        <dbReference type="ARBA" id="ARBA00022692"/>
    </source>
</evidence>
<accession>A0A078AVV8</accession>
<evidence type="ECO:0000259" key="7">
    <source>
        <dbReference type="Pfam" id="PF06664"/>
    </source>
</evidence>
<dbReference type="GO" id="GO:0016020">
    <property type="term" value="C:membrane"/>
    <property type="evidence" value="ECO:0007669"/>
    <property type="project" value="UniProtKB-SubCell"/>
</dbReference>
<keyword evidence="4 6" id="KW-0472">Membrane</keyword>
<feature type="transmembrane region" description="Helical" evidence="6">
    <location>
        <begin position="326"/>
        <end position="346"/>
    </location>
</feature>
<dbReference type="PANTHER" id="PTHR31918:SF1">
    <property type="entry name" value="TRANSMEMBRANE PROTEIN 181"/>
    <property type="match status" value="1"/>
</dbReference>
<dbReference type="InterPro" id="IPR047843">
    <property type="entry name" value="WLS-like_TM"/>
</dbReference>
<evidence type="ECO:0000313" key="8">
    <source>
        <dbReference type="EMBL" id="CDW84908.1"/>
    </source>
</evidence>
<feature type="transmembrane region" description="Helical" evidence="6">
    <location>
        <begin position="12"/>
        <end position="32"/>
    </location>
</feature>
<keyword evidence="2 6" id="KW-0812">Transmembrane</keyword>
<feature type="transmembrane region" description="Helical" evidence="6">
    <location>
        <begin position="384"/>
        <end position="403"/>
    </location>
</feature>
<feature type="domain" description="Wntless-like transmembrane" evidence="7">
    <location>
        <begin position="255"/>
        <end position="511"/>
    </location>
</feature>